<dbReference type="InParanoid" id="A0A078BC91"/>
<keyword evidence="2" id="KW-1185">Reference proteome</keyword>
<dbReference type="Proteomes" id="UP000039865">
    <property type="component" value="Unassembled WGS sequence"/>
</dbReference>
<dbReference type="EMBL" id="CCKQ01018855">
    <property type="protein sequence ID" value="CDW90857.1"/>
    <property type="molecule type" value="Genomic_DNA"/>
</dbReference>
<dbReference type="InterPro" id="IPR011009">
    <property type="entry name" value="Kinase-like_dom_sf"/>
</dbReference>
<name>A0A078BC91_STYLE</name>
<dbReference type="Gene3D" id="1.10.510.10">
    <property type="entry name" value="Transferase(Phosphotransferase) domain 1"/>
    <property type="match status" value="1"/>
</dbReference>
<dbReference type="Gene3D" id="3.30.200.20">
    <property type="entry name" value="Phosphorylase Kinase, domain 1"/>
    <property type="match status" value="1"/>
</dbReference>
<reference evidence="1 2" key="1">
    <citation type="submission" date="2014-06" db="EMBL/GenBank/DDBJ databases">
        <authorList>
            <person name="Swart Estienne"/>
        </authorList>
    </citation>
    <scope>NUCLEOTIDE SEQUENCE [LARGE SCALE GENOMIC DNA]</scope>
    <source>
        <strain evidence="1 2">130c</strain>
    </source>
</reference>
<gene>
    <name evidence="1" type="primary">Contig7075.g7573</name>
    <name evidence="1" type="ORF">STYLEM_20004</name>
</gene>
<protein>
    <recommendedName>
        <fullName evidence="3">Protein kinase domain-containing protein</fullName>
    </recommendedName>
</protein>
<sequence>MENFELEKEFTDKSALYINNRLDKRFVFKDLVCENFKDDYKIWVEACPNPNIVQAFDFQPQTFLKKPKQVTEFIQDGQSCRKFIQFLLLNPEYFNPIQKMKKKMLLLFLSQMCKTIQECHKRRLYHLNLNLSNVIVQYYKESILFKLQNFETWNTELIISDYINFKKYHELLEKRKAIDNINSDQIKRLKDLKDFGLMIAEMVTKLYVEEHSQRQTLIDSQLFSPQDNFEYQTEIMEIIAICNETDYTTETDRAFNQIYLIAQRLMLQNFIQPESFNQNYEIDQIQQAILHNIQINNRAIVKYQLGHKKEGLDLISQLDLQAEFTSFVNSIFMQWNMGLIFDHQVASMIDSFEVRSEEQAKQKRDFIENLIASSLEILNYKNTLKNKLRMIFIQNEEHANFDMSVPSIVESIDISQNEQYVLITTDTKFILKMSKDAEFERVYEINRFSDQNNTLVNKEVEQILAKSKTQEIIFEDAAPLNEGEPTINIENPNEAEIKDDTIPKFSIPSFDNRDKNNTQEDIEQFQSFASRKTEYDPLIDKIISADINNLGTHVLVYQFNEKRNYKTLIIFELKNDNSEYVRYKLDDILDEKSYNILEIKFAPHREKNILLVRTDEFKKYVIDVEKKIIMSTSDCPMLDKSIFRKKKEFNDYFDDVKQFINDNKEVGNKISIPEENTEIILGFDAKSLEFFIYNIKERKITRKFQLVRKISLFNGKDQKEAEINSATYDMLDIYSFKARELIHMQLSSCGTYFVAMIASDIFKQNIAIDQEALKKLQPIYLMVDYRQSIYSNKLKLEDKQNLLDNNAKNQVQKLEQQYGQVKVMQQSSLADNKEHYLKMQQNLDECLILGEEVFKNKAAFEAFREFQTITQNVRKEDFQDLYPLGQFNKNSFIVVNVGKKIICLDYHKNSRTFEVAVHGVDELMLIDKENIVLVRCQNQLQMYSIPELTKKFVKKKEPEQYHIKRRKTMAKFLLQKALENESDSDHVDEDQKKQINEEELKKKLQQVQQTDQSQKLQEKNHCIKILVYYVTVEEEEIDLQQDYDSNESDHDKVIEEPETIHAINCKLHWEYKYLSNLNNNLGYLINIEFDLLGDKFLSIYNYGEITMWDMKNKQRQKEIGIETQNISHIKMLTSSQRILMMSTKPSFIIFNSASEKAVSISINSKEQRVCQQFECEITETFALALFQSLFVFNIQKSELTRVIKLNKLDQNTRLIARMDELCSYLVIMDDRQRAFDFYLMGYKNYVKKIEPPIEKYEPPPQIILDNPMDKIRNEKSSCCNIF</sequence>
<dbReference type="InterPro" id="IPR036322">
    <property type="entry name" value="WD40_repeat_dom_sf"/>
</dbReference>
<evidence type="ECO:0000313" key="2">
    <source>
        <dbReference type="Proteomes" id="UP000039865"/>
    </source>
</evidence>
<evidence type="ECO:0000313" key="1">
    <source>
        <dbReference type="EMBL" id="CDW90857.1"/>
    </source>
</evidence>
<proteinExistence type="predicted"/>
<organism evidence="1 2">
    <name type="scientific">Stylonychia lemnae</name>
    <name type="common">Ciliate</name>
    <dbReference type="NCBI Taxonomy" id="5949"/>
    <lineage>
        <taxon>Eukaryota</taxon>
        <taxon>Sar</taxon>
        <taxon>Alveolata</taxon>
        <taxon>Ciliophora</taxon>
        <taxon>Intramacronucleata</taxon>
        <taxon>Spirotrichea</taxon>
        <taxon>Stichotrichia</taxon>
        <taxon>Sporadotrichida</taxon>
        <taxon>Oxytrichidae</taxon>
        <taxon>Stylonychinae</taxon>
        <taxon>Stylonychia</taxon>
    </lineage>
</organism>
<evidence type="ECO:0008006" key="3">
    <source>
        <dbReference type="Google" id="ProtNLM"/>
    </source>
</evidence>
<dbReference type="SUPFAM" id="SSF56112">
    <property type="entry name" value="Protein kinase-like (PK-like)"/>
    <property type="match status" value="1"/>
</dbReference>
<accession>A0A078BC91</accession>
<dbReference type="SUPFAM" id="SSF50978">
    <property type="entry name" value="WD40 repeat-like"/>
    <property type="match status" value="1"/>
</dbReference>